<evidence type="ECO:0000256" key="2">
    <source>
        <dbReference type="ARBA" id="ARBA00022670"/>
    </source>
</evidence>
<comment type="similarity">
    <text evidence="1">Belongs to the peptidase S1C family.</text>
</comment>
<dbReference type="InterPro" id="IPR043504">
    <property type="entry name" value="Peptidase_S1_PA_chymotrypsin"/>
</dbReference>
<dbReference type="PRINTS" id="PR00834">
    <property type="entry name" value="PROTEASES2C"/>
</dbReference>
<dbReference type="Pfam" id="PF13365">
    <property type="entry name" value="Trypsin_2"/>
    <property type="match status" value="1"/>
</dbReference>
<sequence>MRSQIIYSLLFLANMVNGFTSTISVNNLSTLNGLKNRRAIDTHNKLRSFKMSNNIDSSEKDAAKTLDTIKTPRRYMLLYGATASLCIINLVKSVKYPQYNLKILENVQNKLFREATPSICYISTEYGSMADKYNINKDDLPKGVGSGFVWDNNGHIVTNFHVINKVDSAIVTITDKNNNKKEYKAKLTGVDPDNDLAVLKIDMNDGDSLKTIKYNKAANPAIGQFAFAIGNPFGQDHTLTTGIVSGVNREITAPTGRKISGIIQTDAAINPGNSGGPLLNTDGEIIGINTASMGMGVSAGIGFAIPIQKAVKSITDIIETGFVKRAIMGISYMERNPSIVESEKSGIPIIEKGILVLDVPPDSPAAAAGIKGVTRNETTKRIEQVGDIIIAIADKSVNNPNDLNNILKEFKPDDIVKIKYLRNKEEKETTLKLGSYKGTTFTQLENERGNDFAKKEGNEVNIPLKNLEPKIEPKLN</sequence>
<dbReference type="PANTHER" id="PTHR43343:SF3">
    <property type="entry name" value="PROTEASE DO-LIKE 8, CHLOROPLASTIC"/>
    <property type="match status" value="1"/>
</dbReference>
<evidence type="ECO:0000313" key="5">
    <source>
        <dbReference type="EMBL" id="QPI16652.1"/>
    </source>
</evidence>
<dbReference type="InterPro" id="IPR051201">
    <property type="entry name" value="Chloro_Bact_Ser_Proteases"/>
</dbReference>
<dbReference type="GO" id="GO:0004252">
    <property type="term" value="F:serine-type endopeptidase activity"/>
    <property type="evidence" value="ECO:0007669"/>
    <property type="project" value="InterPro"/>
</dbReference>
<keyword evidence="2 5" id="KW-0645">Protease</keyword>
<dbReference type="InterPro" id="IPR036034">
    <property type="entry name" value="PDZ_sf"/>
</dbReference>
<gene>
    <name evidence="5" type="ORF">NIOZUU159_00145</name>
</gene>
<dbReference type="InterPro" id="IPR009003">
    <property type="entry name" value="Peptidase_S1_PA"/>
</dbReference>
<evidence type="ECO:0000256" key="1">
    <source>
        <dbReference type="ARBA" id="ARBA00010541"/>
    </source>
</evidence>
<dbReference type="SUPFAM" id="SSF50494">
    <property type="entry name" value="Trypsin-like serine proteases"/>
    <property type="match status" value="1"/>
</dbReference>
<dbReference type="SUPFAM" id="SSF50156">
    <property type="entry name" value="PDZ domain-like"/>
    <property type="match status" value="1"/>
</dbReference>
<dbReference type="GO" id="GO:0006508">
    <property type="term" value="P:proteolysis"/>
    <property type="evidence" value="ECO:0007669"/>
    <property type="project" value="UniProtKB-KW"/>
</dbReference>
<protein>
    <submittedName>
        <fullName evidence="5">Serine endoprotease</fullName>
    </submittedName>
</protein>
<name>A0A7S9SUL7_9VIRU</name>
<dbReference type="Gene3D" id="2.40.10.10">
    <property type="entry name" value="Trypsin-like serine proteases"/>
    <property type="match status" value="2"/>
</dbReference>
<dbReference type="EMBL" id="MW030591">
    <property type="protein sequence ID" value="QPI16652.1"/>
    <property type="molecule type" value="Genomic_DNA"/>
</dbReference>
<keyword evidence="3" id="KW-0378">Hydrolase</keyword>
<dbReference type="Gene3D" id="2.30.42.10">
    <property type="match status" value="1"/>
</dbReference>
<accession>A0A7S9SUL7</accession>
<dbReference type="Pfam" id="PF13180">
    <property type="entry name" value="PDZ_2"/>
    <property type="match status" value="1"/>
</dbReference>
<dbReference type="InterPro" id="IPR001940">
    <property type="entry name" value="Peptidase_S1C"/>
</dbReference>
<dbReference type="InterPro" id="IPR001478">
    <property type="entry name" value="PDZ"/>
</dbReference>
<evidence type="ECO:0000259" key="4">
    <source>
        <dbReference type="SMART" id="SM00228"/>
    </source>
</evidence>
<evidence type="ECO:0000256" key="3">
    <source>
        <dbReference type="ARBA" id="ARBA00022801"/>
    </source>
</evidence>
<dbReference type="PANTHER" id="PTHR43343">
    <property type="entry name" value="PEPTIDASE S12"/>
    <property type="match status" value="1"/>
</dbReference>
<organism evidence="5">
    <name type="scientific">Virus NIOZ-UU159</name>
    <dbReference type="NCBI Taxonomy" id="2763270"/>
    <lineage>
        <taxon>Viruses</taxon>
    </lineage>
</organism>
<proteinExistence type="inferred from homology"/>
<feature type="domain" description="PDZ" evidence="4">
    <location>
        <begin position="343"/>
        <end position="424"/>
    </location>
</feature>
<reference evidence="5" key="1">
    <citation type="submission" date="2020-08" db="EMBL/GenBank/DDBJ databases">
        <title>Bridging the membrane lipid divide: bacteria of the FCB group superphylum have the potential to synthesize archaeal ether lipids.</title>
        <authorList>
            <person name="Villanueva L."/>
            <person name="von Meijenfeldt F.A.B."/>
            <person name="Westbye A.B."/>
            <person name="Yadav S."/>
            <person name="Hopmans E.C."/>
            <person name="Dutilh B.E."/>
            <person name="Sinninghe Damste J.S."/>
        </authorList>
    </citation>
    <scope>NUCLEOTIDE SEQUENCE</scope>
    <source>
        <strain evidence="5">NIOZ-UU159</strain>
    </source>
</reference>
<dbReference type="SMART" id="SM00228">
    <property type="entry name" value="PDZ"/>
    <property type="match status" value="1"/>
</dbReference>